<reference evidence="2 3" key="1">
    <citation type="submission" date="2015-09" db="EMBL/GenBank/DDBJ databases">
        <title>Heavy metals and arsenic resistance mechanisms in polyextremophilic archaea of the family Ferroplasmaceae.</title>
        <authorList>
            <person name="Bulaev A.G."/>
            <person name="Kanygina A.V."/>
        </authorList>
    </citation>
    <scope>NUCLEOTIDE SEQUENCE [LARGE SCALE GENOMIC DNA]</scope>
    <source>
        <strain evidence="2 3">BH2</strain>
    </source>
</reference>
<dbReference type="Gene3D" id="1.10.10.10">
    <property type="entry name" value="Winged helix-like DNA-binding domain superfamily/Winged helix DNA-binding domain"/>
    <property type="match status" value="1"/>
</dbReference>
<dbReference type="RefSeq" id="WP_055041046.1">
    <property type="nucleotide sequence ID" value="NZ_LKBH01000206.1"/>
</dbReference>
<evidence type="ECO:0000313" key="3">
    <source>
        <dbReference type="Proteomes" id="UP000050301"/>
    </source>
</evidence>
<dbReference type="InterPro" id="IPR004365">
    <property type="entry name" value="NA-bd_OB_tRNA"/>
</dbReference>
<dbReference type="InParanoid" id="A0A0Q0VTI8"/>
<gene>
    <name evidence="2" type="ORF">AOG55_08860</name>
</gene>
<dbReference type="InterPro" id="IPR036388">
    <property type="entry name" value="WH-like_DNA-bd_sf"/>
</dbReference>
<evidence type="ECO:0000259" key="1">
    <source>
        <dbReference type="Pfam" id="PF01336"/>
    </source>
</evidence>
<proteinExistence type="predicted"/>
<comment type="caution">
    <text evidence="2">The sequence shown here is derived from an EMBL/GenBank/DDBJ whole genome shotgun (WGS) entry which is preliminary data.</text>
</comment>
<protein>
    <recommendedName>
        <fullName evidence="1">OB domain-containing protein</fullName>
    </recommendedName>
</protein>
<keyword evidence="3" id="KW-1185">Reference proteome</keyword>
<dbReference type="Pfam" id="PF01336">
    <property type="entry name" value="tRNA_anti-codon"/>
    <property type="match status" value="1"/>
</dbReference>
<feature type="domain" description="OB" evidence="1">
    <location>
        <begin position="46"/>
        <end position="116"/>
    </location>
</feature>
<evidence type="ECO:0000313" key="2">
    <source>
        <dbReference type="EMBL" id="KQB34867.1"/>
    </source>
</evidence>
<dbReference type="AlphaFoldDB" id="A0A0Q0VTI8"/>
<accession>A0A0Q0VTI8</accession>
<dbReference type="Proteomes" id="UP000050301">
    <property type="component" value="Unassembled WGS sequence"/>
</dbReference>
<name>A0A0Q0VTI8_9ARCH</name>
<dbReference type="InterPro" id="IPR012340">
    <property type="entry name" value="NA-bd_OB-fold"/>
</dbReference>
<organism evidence="2 3">
    <name type="scientific">Acidiplasma cupricumulans</name>
    <dbReference type="NCBI Taxonomy" id="312540"/>
    <lineage>
        <taxon>Archaea</taxon>
        <taxon>Methanobacteriati</taxon>
        <taxon>Thermoplasmatota</taxon>
        <taxon>Thermoplasmata</taxon>
        <taxon>Thermoplasmatales</taxon>
        <taxon>Ferroplasmaceae</taxon>
        <taxon>Acidiplasma</taxon>
    </lineage>
</organism>
<sequence>MAIIERQKREKANWIFSRELKDSNVLEGEDKRPYVITPLGTRVKRVLITGRITFKNSDEKMVKITLADYIGSFYITAFKSGFNSDMAEEVDKYNVNDTVVIMGKVSAFKTEDNVFYFSINPEMIKPISEIERYFWGERSFYIARRKIYAIREINKDEEANEETLIKLGYTREEAEDAVRSKNYYKDYDFNSYLSAISAINYEMPSNEVVKTETGGQEKLIPDVEGFILDYIKNNDDGPGCRYDDIIIAAKNEGITQEQVDETLNLLGSNGDIYEVSLKRYKAL</sequence>
<dbReference type="GO" id="GO:0003676">
    <property type="term" value="F:nucleic acid binding"/>
    <property type="evidence" value="ECO:0007669"/>
    <property type="project" value="InterPro"/>
</dbReference>
<dbReference type="SUPFAM" id="SSF50249">
    <property type="entry name" value="Nucleic acid-binding proteins"/>
    <property type="match status" value="1"/>
</dbReference>
<dbReference type="EMBL" id="LKBH01000206">
    <property type="protein sequence ID" value="KQB34867.1"/>
    <property type="molecule type" value="Genomic_DNA"/>
</dbReference>
<dbReference type="Gene3D" id="2.40.50.140">
    <property type="entry name" value="Nucleic acid-binding proteins"/>
    <property type="match status" value="1"/>
</dbReference>